<evidence type="ECO:0000256" key="3">
    <source>
        <dbReference type="ARBA" id="ARBA00022490"/>
    </source>
</evidence>
<dbReference type="InterPro" id="IPR033887">
    <property type="entry name" value="PTS_IIA_man"/>
</dbReference>
<reference evidence="9 10" key="1">
    <citation type="submission" date="2023-07" db="EMBL/GenBank/DDBJ databases">
        <title>Genomic Encyclopedia of Type Strains, Phase IV (KMG-IV): sequencing the most valuable type-strain genomes for metagenomic binning, comparative biology and taxonomic classification.</title>
        <authorList>
            <person name="Goeker M."/>
        </authorList>
    </citation>
    <scope>NUCLEOTIDE SEQUENCE [LARGE SCALE GENOMIC DNA]</scope>
    <source>
        <strain evidence="9 10">DSM 16784</strain>
    </source>
</reference>
<evidence type="ECO:0000256" key="6">
    <source>
        <dbReference type="ARBA" id="ARBA00022683"/>
    </source>
</evidence>
<dbReference type="SUPFAM" id="SSF53062">
    <property type="entry name" value="PTS system fructose IIA component-like"/>
    <property type="match status" value="1"/>
</dbReference>
<dbReference type="Gene3D" id="3.40.50.510">
    <property type="entry name" value="Phosphotransferase system, mannose-type IIA component"/>
    <property type="match status" value="1"/>
</dbReference>
<dbReference type="Pfam" id="PF03610">
    <property type="entry name" value="EIIA-man"/>
    <property type="match status" value="1"/>
</dbReference>
<comment type="caution">
    <text evidence="9">The sequence shown here is derived from an EMBL/GenBank/DDBJ whole genome shotgun (WGS) entry which is preliminary data.</text>
</comment>
<evidence type="ECO:0000256" key="7">
    <source>
        <dbReference type="ARBA" id="ARBA00022777"/>
    </source>
</evidence>
<keyword evidence="5" id="KW-0808">Transferase</keyword>
<dbReference type="CDD" id="cd00006">
    <property type="entry name" value="PTS_IIA_man"/>
    <property type="match status" value="1"/>
</dbReference>
<evidence type="ECO:0000313" key="9">
    <source>
        <dbReference type="EMBL" id="MDQ0360150.1"/>
    </source>
</evidence>
<evidence type="ECO:0000256" key="5">
    <source>
        <dbReference type="ARBA" id="ARBA00022679"/>
    </source>
</evidence>
<dbReference type="InterPro" id="IPR004701">
    <property type="entry name" value="PTS_EIIA_man-typ"/>
</dbReference>
<name>A0ABU0E016_9FIRM</name>
<accession>A0ABU0E016</accession>
<keyword evidence="4" id="KW-0762">Sugar transport</keyword>
<keyword evidence="10" id="KW-1185">Reference proteome</keyword>
<gene>
    <name evidence="9" type="ORF">J2S15_000881</name>
</gene>
<comment type="subcellular location">
    <subcellularLocation>
        <location evidence="1">Cytoplasm</location>
    </subcellularLocation>
</comment>
<dbReference type="PROSITE" id="PS51096">
    <property type="entry name" value="PTS_EIIA_TYPE_4"/>
    <property type="match status" value="1"/>
</dbReference>
<evidence type="ECO:0000256" key="1">
    <source>
        <dbReference type="ARBA" id="ARBA00004496"/>
    </source>
</evidence>
<dbReference type="Proteomes" id="UP001230220">
    <property type="component" value="Unassembled WGS sequence"/>
</dbReference>
<keyword evidence="6" id="KW-0598">Phosphotransferase system</keyword>
<dbReference type="PANTHER" id="PTHR33799:SF1">
    <property type="entry name" value="PTS SYSTEM MANNOSE-SPECIFIC EIIAB COMPONENT-RELATED"/>
    <property type="match status" value="1"/>
</dbReference>
<evidence type="ECO:0000313" key="10">
    <source>
        <dbReference type="Proteomes" id="UP001230220"/>
    </source>
</evidence>
<evidence type="ECO:0000256" key="4">
    <source>
        <dbReference type="ARBA" id="ARBA00022597"/>
    </source>
</evidence>
<sequence>MIGIIIIGHGEFPQGMMSAVELIGGKQEGMQYVNFPATDTATELEANIHRAIEEYKDYEDIFIFSDLLSGSPFNTAVMKAMQDKRIHLYYGVNLGMLLEAVVQRTMGLSAPQIMETVLETGKEQIGIFDVDRINNDEDEFDS</sequence>
<keyword evidence="7" id="KW-0418">Kinase</keyword>
<dbReference type="RefSeq" id="WP_307405814.1">
    <property type="nucleotide sequence ID" value="NZ_JAUSUR010000001.1"/>
</dbReference>
<organism evidence="9 10">
    <name type="scientific">Breznakia pachnodae</name>
    <dbReference type="NCBI Taxonomy" id="265178"/>
    <lineage>
        <taxon>Bacteria</taxon>
        <taxon>Bacillati</taxon>
        <taxon>Bacillota</taxon>
        <taxon>Erysipelotrichia</taxon>
        <taxon>Erysipelotrichales</taxon>
        <taxon>Erysipelotrichaceae</taxon>
        <taxon>Breznakia</taxon>
    </lineage>
</organism>
<feature type="domain" description="PTS EIIA type-4" evidence="8">
    <location>
        <begin position="1"/>
        <end position="125"/>
    </location>
</feature>
<dbReference type="EMBL" id="JAUSUR010000001">
    <property type="protein sequence ID" value="MDQ0360150.1"/>
    <property type="molecule type" value="Genomic_DNA"/>
</dbReference>
<dbReference type="PANTHER" id="PTHR33799">
    <property type="entry name" value="PTS PERMEASE-RELATED-RELATED"/>
    <property type="match status" value="1"/>
</dbReference>
<evidence type="ECO:0000256" key="2">
    <source>
        <dbReference type="ARBA" id="ARBA00022448"/>
    </source>
</evidence>
<keyword evidence="2" id="KW-0813">Transport</keyword>
<proteinExistence type="predicted"/>
<protein>
    <submittedName>
        <fullName evidence="9">Mannose/fructose/sorbose-specific phosphotransferase system IIA component</fullName>
    </submittedName>
</protein>
<evidence type="ECO:0000259" key="8">
    <source>
        <dbReference type="PROSITE" id="PS51096"/>
    </source>
</evidence>
<dbReference type="InterPro" id="IPR051471">
    <property type="entry name" value="Bacterial_PTS_sugar_comp"/>
</dbReference>
<keyword evidence="3" id="KW-0963">Cytoplasm</keyword>
<dbReference type="InterPro" id="IPR036662">
    <property type="entry name" value="PTS_EIIA_man-typ_sf"/>
</dbReference>